<feature type="transmembrane region" description="Helical" evidence="12">
    <location>
        <begin position="294"/>
        <end position="316"/>
    </location>
</feature>
<evidence type="ECO:0008006" key="15">
    <source>
        <dbReference type="Google" id="ProtNLM"/>
    </source>
</evidence>
<name>A0A5E8BVA6_9ASCO</name>
<dbReference type="HAMAP" id="MF_01665">
    <property type="entry name" value="HemeA_synth_type2"/>
    <property type="match status" value="1"/>
</dbReference>
<dbReference type="EMBL" id="CABVLU010000003">
    <property type="protein sequence ID" value="VVT53377.1"/>
    <property type="molecule type" value="Genomic_DNA"/>
</dbReference>
<evidence type="ECO:0000313" key="13">
    <source>
        <dbReference type="EMBL" id="VVT53377.1"/>
    </source>
</evidence>
<evidence type="ECO:0000256" key="3">
    <source>
        <dbReference type="ARBA" id="ARBA00022692"/>
    </source>
</evidence>
<dbReference type="GO" id="GO:0016653">
    <property type="term" value="F:oxidoreductase activity, acting on NAD(P)H, heme protein as acceptor"/>
    <property type="evidence" value="ECO:0007669"/>
    <property type="project" value="TreeGrafter"/>
</dbReference>
<evidence type="ECO:0000256" key="1">
    <source>
        <dbReference type="ARBA" id="ARBA00001970"/>
    </source>
</evidence>
<dbReference type="GO" id="GO:0120547">
    <property type="term" value="F:heme A synthase activity"/>
    <property type="evidence" value="ECO:0007669"/>
    <property type="project" value="UniProtKB-EC"/>
</dbReference>
<keyword evidence="3 12" id="KW-0812">Transmembrane</keyword>
<protein>
    <recommendedName>
        <fullName evidence="15">Cytochrome c oxidase assembly protein COX15</fullName>
    </recommendedName>
</protein>
<dbReference type="GeneID" id="43582360"/>
<evidence type="ECO:0000256" key="12">
    <source>
        <dbReference type="SAM" id="Phobius"/>
    </source>
</evidence>
<feature type="transmembrane region" description="Helical" evidence="12">
    <location>
        <begin position="423"/>
        <end position="442"/>
    </location>
</feature>
<gene>
    <name evidence="13" type="ORF">SAPINGB_P003543</name>
</gene>
<reference evidence="13 14" key="1">
    <citation type="submission" date="2019-09" db="EMBL/GenBank/DDBJ databases">
        <authorList>
            <person name="Brejova B."/>
        </authorList>
    </citation>
    <scope>NUCLEOTIDE SEQUENCE [LARGE SCALE GENOMIC DNA]</scope>
</reference>
<dbReference type="GO" id="GO:0006784">
    <property type="term" value="P:heme A biosynthetic process"/>
    <property type="evidence" value="ECO:0007669"/>
    <property type="project" value="InterPro"/>
</dbReference>
<evidence type="ECO:0000256" key="8">
    <source>
        <dbReference type="ARBA" id="ARBA00023133"/>
    </source>
</evidence>
<keyword evidence="8" id="KW-0350">Heme biosynthesis</keyword>
<comment type="catalytic activity">
    <reaction evidence="11">
        <text>Fe(II)-heme o + 2 A + H2O = Fe(II)-heme a + 2 AH2</text>
        <dbReference type="Rhea" id="RHEA:63388"/>
        <dbReference type="ChEBI" id="CHEBI:13193"/>
        <dbReference type="ChEBI" id="CHEBI:15377"/>
        <dbReference type="ChEBI" id="CHEBI:17499"/>
        <dbReference type="ChEBI" id="CHEBI:60530"/>
        <dbReference type="ChEBI" id="CHEBI:61715"/>
        <dbReference type="EC" id="1.17.99.9"/>
    </reaction>
    <physiologicalReaction direction="left-to-right" evidence="11">
        <dbReference type="Rhea" id="RHEA:63389"/>
    </physiologicalReaction>
</comment>
<dbReference type="GO" id="GO:0046872">
    <property type="term" value="F:metal ion binding"/>
    <property type="evidence" value="ECO:0007669"/>
    <property type="project" value="UniProtKB-KW"/>
</dbReference>
<proteinExistence type="inferred from homology"/>
<dbReference type="RefSeq" id="XP_031854151.1">
    <property type="nucleotide sequence ID" value="XM_031998260.1"/>
</dbReference>
<feature type="transmembrane region" description="Helical" evidence="12">
    <location>
        <begin position="486"/>
        <end position="504"/>
    </location>
</feature>
<feature type="transmembrane region" description="Helical" evidence="12">
    <location>
        <begin position="256"/>
        <end position="274"/>
    </location>
</feature>
<keyword evidence="6" id="KW-0560">Oxidoreductase</keyword>
<evidence type="ECO:0000256" key="7">
    <source>
        <dbReference type="ARBA" id="ARBA00023004"/>
    </source>
</evidence>
<evidence type="ECO:0000256" key="4">
    <source>
        <dbReference type="ARBA" id="ARBA00022723"/>
    </source>
</evidence>
<keyword evidence="14" id="KW-1185">Reference proteome</keyword>
<dbReference type="Pfam" id="PF02628">
    <property type="entry name" value="COX15-CtaA"/>
    <property type="match status" value="1"/>
</dbReference>
<keyword evidence="7" id="KW-0408">Iron</keyword>
<evidence type="ECO:0000313" key="14">
    <source>
        <dbReference type="Proteomes" id="UP000398389"/>
    </source>
</evidence>
<dbReference type="PANTHER" id="PTHR23289">
    <property type="entry name" value="CYTOCHROME C OXIDASE ASSEMBLY PROTEIN COX15"/>
    <property type="match status" value="1"/>
</dbReference>
<comment type="cofactor">
    <cofactor evidence="1">
        <name>heme b</name>
        <dbReference type="ChEBI" id="CHEBI:60344"/>
    </cofactor>
</comment>
<evidence type="ECO:0000256" key="2">
    <source>
        <dbReference type="ARBA" id="ARBA00004141"/>
    </source>
</evidence>
<feature type="transmembrane region" description="Helical" evidence="12">
    <location>
        <begin position="454"/>
        <end position="480"/>
    </location>
</feature>
<dbReference type="InterPro" id="IPR003780">
    <property type="entry name" value="COX15/CtaA_fam"/>
</dbReference>
<evidence type="ECO:0000256" key="9">
    <source>
        <dbReference type="ARBA" id="ARBA00023136"/>
    </source>
</evidence>
<evidence type="ECO:0000256" key="10">
    <source>
        <dbReference type="ARBA" id="ARBA00044501"/>
    </source>
</evidence>
<keyword evidence="4" id="KW-0479">Metal-binding</keyword>
<evidence type="ECO:0000256" key="11">
    <source>
        <dbReference type="ARBA" id="ARBA00048044"/>
    </source>
</evidence>
<dbReference type="InterPro" id="IPR023754">
    <property type="entry name" value="HemeA_Synthase_type2"/>
</dbReference>
<sequence>MASSLARSQFFFSGNFAITAAAKSCRSQLLVKPCSVSKSAAKSLAKTLPFLGTSSAIPKSNVGFSAYSSFAKRQFSTSSSRNNFLNTSTRRLFSTAPQRRSATSPSNQEMLNAAQQVAKAYTENPLIKTTKRRPVNTWKPVGYWLIFGSGLVFGIVVLGGLTRLTESGLSITEWKPVTGSVPPRTEQEWEEEFEKYKSSPEFKLLNSNITLPEFKFIFFMEWAHRLWGRAIGLYIVLPAAYFVLARKVTPHVTGRIGIISALLGLQGFIGWWMVKSGLDNKFLEEPGSHPRVSQYRLATHLCAAFILYSAMLFTGLDIIREAQWIKAPEAAVKEITKLDNPAIRRYRSFGKGLFAFVFLTAMSGAFVAGLDAGMIYNSFPYMGETIVPPKSELFNESYNKQNPESSWSLFWRNMLENPTTVQFNHRVLAVSTFFLITAFHLYTHRKRPFLPRSVFRANSAVMGLVTLQVTLGISTLIYVVPTPLAAAHQAGALALLTAVIYMCARLKQPRTAQRLLISALERQASKKAAEKSSKVFVKLPNKASSFSA</sequence>
<accession>A0A5E8BVA6</accession>
<dbReference type="PANTHER" id="PTHR23289:SF2">
    <property type="entry name" value="CYTOCHROME C OXIDASE ASSEMBLY PROTEIN COX15 HOMOLOG"/>
    <property type="match status" value="1"/>
</dbReference>
<dbReference type="AlphaFoldDB" id="A0A5E8BVA6"/>
<feature type="transmembrane region" description="Helical" evidence="12">
    <location>
        <begin position="353"/>
        <end position="376"/>
    </location>
</feature>
<feature type="transmembrane region" description="Helical" evidence="12">
    <location>
        <begin position="226"/>
        <end position="244"/>
    </location>
</feature>
<evidence type="ECO:0000256" key="5">
    <source>
        <dbReference type="ARBA" id="ARBA00022989"/>
    </source>
</evidence>
<dbReference type="Proteomes" id="UP000398389">
    <property type="component" value="Unassembled WGS sequence"/>
</dbReference>
<comment type="subcellular location">
    <subcellularLocation>
        <location evidence="2">Membrane</location>
        <topology evidence="2">Multi-pass membrane protein</topology>
    </subcellularLocation>
</comment>
<comment type="pathway">
    <text evidence="10">Porphyrin-containing compound metabolism; heme A biosynthesis; heme A from heme O: step 1/1.</text>
</comment>
<dbReference type="OrthoDB" id="1726137at2759"/>
<dbReference type="GO" id="GO:0005743">
    <property type="term" value="C:mitochondrial inner membrane"/>
    <property type="evidence" value="ECO:0007669"/>
    <property type="project" value="TreeGrafter"/>
</dbReference>
<keyword evidence="9 12" id="KW-0472">Membrane</keyword>
<evidence type="ECO:0000256" key="6">
    <source>
        <dbReference type="ARBA" id="ARBA00023002"/>
    </source>
</evidence>
<feature type="transmembrane region" description="Helical" evidence="12">
    <location>
        <begin position="141"/>
        <end position="161"/>
    </location>
</feature>
<keyword evidence="5 12" id="KW-1133">Transmembrane helix</keyword>
<organism evidence="13 14">
    <name type="scientific">Magnusiomyces paraingens</name>
    <dbReference type="NCBI Taxonomy" id="2606893"/>
    <lineage>
        <taxon>Eukaryota</taxon>
        <taxon>Fungi</taxon>
        <taxon>Dikarya</taxon>
        <taxon>Ascomycota</taxon>
        <taxon>Saccharomycotina</taxon>
        <taxon>Dipodascomycetes</taxon>
        <taxon>Dipodascales</taxon>
        <taxon>Dipodascaceae</taxon>
        <taxon>Magnusiomyces</taxon>
    </lineage>
</organism>